<keyword evidence="2" id="KW-0812">Transmembrane</keyword>
<evidence type="ECO:0000256" key="1">
    <source>
        <dbReference type="SAM" id="MobiDB-lite"/>
    </source>
</evidence>
<dbReference type="EMBL" id="CP021121">
    <property type="protein sequence ID" value="ARQ68734.1"/>
    <property type="molecule type" value="Genomic_DNA"/>
</dbReference>
<feature type="transmembrane region" description="Helical" evidence="2">
    <location>
        <begin position="86"/>
        <end position="108"/>
    </location>
</feature>
<keyword evidence="5" id="KW-1185">Reference proteome</keyword>
<accession>A0A1W7CV84</accession>
<dbReference type="InterPro" id="IPR022603">
    <property type="entry name" value="DUF3152"/>
</dbReference>
<keyword evidence="2" id="KW-1133">Transmembrane helix</keyword>
<dbReference type="Pfam" id="PF11350">
    <property type="entry name" value="DUF3152"/>
    <property type="match status" value="1"/>
</dbReference>
<protein>
    <recommendedName>
        <fullName evidence="3">DUF3152 domain-containing protein</fullName>
    </recommendedName>
</protein>
<evidence type="ECO:0000256" key="2">
    <source>
        <dbReference type="SAM" id="Phobius"/>
    </source>
</evidence>
<organism evidence="4 5">
    <name type="scientific">Streptomyces marincola</name>
    <dbReference type="NCBI Taxonomy" id="2878388"/>
    <lineage>
        <taxon>Bacteria</taxon>
        <taxon>Bacillati</taxon>
        <taxon>Actinomycetota</taxon>
        <taxon>Actinomycetes</taxon>
        <taxon>Kitasatosporales</taxon>
        <taxon>Streptomycetaceae</taxon>
        <taxon>Streptomyces</taxon>
    </lineage>
</organism>
<feature type="domain" description="DUF3152" evidence="3">
    <location>
        <begin position="171"/>
        <end position="352"/>
    </location>
</feature>
<reference evidence="4 5" key="1">
    <citation type="submission" date="2017-05" db="EMBL/GenBank/DDBJ databases">
        <title>Complete genome sequence of Streptomyces sp. SCSIO 03032 revealed the diverse biosynthetic pathways for its bioactive secondary metabolites.</title>
        <authorList>
            <person name="Ma L."/>
            <person name="Zhu Y."/>
            <person name="Zhang W."/>
            <person name="Zhang G."/>
            <person name="Tian X."/>
            <person name="Zhang S."/>
            <person name="Zhang C."/>
        </authorList>
    </citation>
    <scope>NUCLEOTIDE SEQUENCE [LARGE SCALE GENOMIC DNA]</scope>
    <source>
        <strain evidence="4 5">SCSIO 03032</strain>
    </source>
</reference>
<feature type="region of interest" description="Disordered" evidence="1">
    <location>
        <begin position="168"/>
        <end position="188"/>
    </location>
</feature>
<feature type="compositionally biased region" description="Pro residues" evidence="1">
    <location>
        <begin position="142"/>
        <end position="153"/>
    </location>
</feature>
<evidence type="ECO:0000313" key="5">
    <source>
        <dbReference type="Proteomes" id="UP000194218"/>
    </source>
</evidence>
<dbReference type="RefSeq" id="WP_086158243.1">
    <property type="nucleotide sequence ID" value="NZ_CP021121.1"/>
</dbReference>
<evidence type="ECO:0000259" key="3">
    <source>
        <dbReference type="Pfam" id="PF11350"/>
    </source>
</evidence>
<dbReference type="OrthoDB" id="9779865at2"/>
<feature type="compositionally biased region" description="Low complexity" evidence="1">
    <location>
        <begin position="114"/>
        <end position="123"/>
    </location>
</feature>
<dbReference type="SUPFAM" id="SSF55486">
    <property type="entry name" value="Metalloproteases ('zincins'), catalytic domain"/>
    <property type="match status" value="1"/>
</dbReference>
<name>A0A1W7CV84_9ACTN</name>
<dbReference type="AlphaFoldDB" id="A0A1W7CV84"/>
<dbReference type="KEGG" id="smao:CAG99_07585"/>
<gene>
    <name evidence="4" type="ORF">CAG99_07585</name>
</gene>
<evidence type="ECO:0000313" key="4">
    <source>
        <dbReference type="EMBL" id="ARQ68734.1"/>
    </source>
</evidence>
<feature type="region of interest" description="Disordered" evidence="1">
    <location>
        <begin position="114"/>
        <end position="153"/>
    </location>
</feature>
<feature type="compositionally biased region" description="Low complexity" evidence="1">
    <location>
        <begin position="32"/>
        <end position="41"/>
    </location>
</feature>
<dbReference type="Proteomes" id="UP000194218">
    <property type="component" value="Chromosome"/>
</dbReference>
<sequence>MNHRDAPVPPHAGPRQEYVDAFDALDTDGNEQQRQQEQQEQQAERHIPGQRSAEQEDQAPGGRHRGPGRHGMPGDSRRHRRRKGGWGRTLTGIGTAAVVTALGVAVAVRVAGPDAPGADLADAVQPGPGGASEPLAERDESSPPPAEPSMPPEPAYEELLATEFELDPGLTGSGELVPVPGTADAANPGATTELRYRVDVEDRIGLDPELFAEAVHRTLNDDRGWGNGDERSFTRVSAGDHDFVVTLASPGTTADWCARAGLDVTVDNVSCNASTTERVMINAWRWAQGAETFGDDIAGYRQMLINHEVGHRLGYGHVTCPAEGALAPVMMQQTKFLTMNGLTCRPNPWPHPDN</sequence>
<feature type="region of interest" description="Disordered" evidence="1">
    <location>
        <begin position="1"/>
        <end position="89"/>
    </location>
</feature>
<keyword evidence="2" id="KW-0472">Membrane</keyword>
<proteinExistence type="predicted"/>